<dbReference type="Proteomes" id="UP000762676">
    <property type="component" value="Unassembled WGS sequence"/>
</dbReference>
<accession>A0AAV4GNX9</accession>
<evidence type="ECO:0000259" key="1">
    <source>
        <dbReference type="PROSITE" id="PS50878"/>
    </source>
</evidence>
<feature type="domain" description="Reverse transcriptase" evidence="1">
    <location>
        <begin position="1"/>
        <end position="103"/>
    </location>
</feature>
<evidence type="ECO:0000313" key="2">
    <source>
        <dbReference type="EMBL" id="GFR86951.1"/>
    </source>
</evidence>
<sequence length="103" mass="11166">MQSVVIDGVSSPVSSLQFGVPQGSVLGPPLFTLYTSPIADIAECYDVKYHLYKDDTQIYILLDADGQVQKKLVKDCVRDISKWMDHHDVVVVVGGGEDGVGVV</sequence>
<organism evidence="2 3">
    <name type="scientific">Elysia marginata</name>
    <dbReference type="NCBI Taxonomy" id="1093978"/>
    <lineage>
        <taxon>Eukaryota</taxon>
        <taxon>Metazoa</taxon>
        <taxon>Spiralia</taxon>
        <taxon>Lophotrochozoa</taxon>
        <taxon>Mollusca</taxon>
        <taxon>Gastropoda</taxon>
        <taxon>Heterobranchia</taxon>
        <taxon>Euthyneura</taxon>
        <taxon>Panpulmonata</taxon>
        <taxon>Sacoglossa</taxon>
        <taxon>Placobranchoidea</taxon>
        <taxon>Plakobranchidae</taxon>
        <taxon>Elysia</taxon>
    </lineage>
</organism>
<evidence type="ECO:0000313" key="3">
    <source>
        <dbReference type="Proteomes" id="UP000762676"/>
    </source>
</evidence>
<dbReference type="PROSITE" id="PS50878">
    <property type="entry name" value="RT_POL"/>
    <property type="match status" value="1"/>
</dbReference>
<gene>
    <name evidence="2" type="ORF">ElyMa_004211300</name>
</gene>
<dbReference type="AlphaFoldDB" id="A0AAV4GNX9"/>
<dbReference type="EMBL" id="BMAT01008518">
    <property type="protein sequence ID" value="GFR86951.1"/>
    <property type="molecule type" value="Genomic_DNA"/>
</dbReference>
<protein>
    <recommendedName>
        <fullName evidence="1">Reverse transcriptase domain-containing protein</fullName>
    </recommendedName>
</protein>
<reference evidence="2 3" key="1">
    <citation type="journal article" date="2021" name="Elife">
        <title>Chloroplast acquisition without the gene transfer in kleptoplastic sea slugs, Plakobranchus ocellatus.</title>
        <authorList>
            <person name="Maeda T."/>
            <person name="Takahashi S."/>
            <person name="Yoshida T."/>
            <person name="Shimamura S."/>
            <person name="Takaki Y."/>
            <person name="Nagai Y."/>
            <person name="Toyoda A."/>
            <person name="Suzuki Y."/>
            <person name="Arimoto A."/>
            <person name="Ishii H."/>
            <person name="Satoh N."/>
            <person name="Nishiyama T."/>
            <person name="Hasebe M."/>
            <person name="Maruyama T."/>
            <person name="Minagawa J."/>
            <person name="Obokata J."/>
            <person name="Shigenobu S."/>
        </authorList>
    </citation>
    <scope>NUCLEOTIDE SEQUENCE [LARGE SCALE GENOMIC DNA]</scope>
</reference>
<proteinExistence type="predicted"/>
<keyword evidence="3" id="KW-1185">Reference proteome</keyword>
<dbReference type="PANTHER" id="PTHR33332">
    <property type="entry name" value="REVERSE TRANSCRIPTASE DOMAIN-CONTAINING PROTEIN"/>
    <property type="match status" value="1"/>
</dbReference>
<comment type="caution">
    <text evidence="2">The sequence shown here is derived from an EMBL/GenBank/DDBJ whole genome shotgun (WGS) entry which is preliminary data.</text>
</comment>
<dbReference type="InterPro" id="IPR000477">
    <property type="entry name" value="RT_dom"/>
</dbReference>
<name>A0AAV4GNX9_9GAST</name>